<dbReference type="AlphaFoldDB" id="A0AAV4NWT6"/>
<dbReference type="Proteomes" id="UP001054945">
    <property type="component" value="Unassembled WGS sequence"/>
</dbReference>
<organism evidence="1 2">
    <name type="scientific">Caerostris extrusa</name>
    <name type="common">Bark spider</name>
    <name type="synonym">Caerostris bankana</name>
    <dbReference type="NCBI Taxonomy" id="172846"/>
    <lineage>
        <taxon>Eukaryota</taxon>
        <taxon>Metazoa</taxon>
        <taxon>Ecdysozoa</taxon>
        <taxon>Arthropoda</taxon>
        <taxon>Chelicerata</taxon>
        <taxon>Arachnida</taxon>
        <taxon>Araneae</taxon>
        <taxon>Araneomorphae</taxon>
        <taxon>Entelegynae</taxon>
        <taxon>Araneoidea</taxon>
        <taxon>Araneidae</taxon>
        <taxon>Caerostris</taxon>
    </lineage>
</organism>
<evidence type="ECO:0000313" key="1">
    <source>
        <dbReference type="EMBL" id="GIX89274.1"/>
    </source>
</evidence>
<keyword evidence="2" id="KW-1185">Reference proteome</keyword>
<sequence length="130" mass="15003">MVRKGPLRYRNDLLKGPFVSILQQNCSLFYKNPAIFSDYPEINGERIGLEIKWTTGRVWKYPYDMCCKLLLLATLTGTQGSSYELICPYYDALFVHHSPEYPSTLAPSSNHPQVSHCVQLWVEKLSHYSQ</sequence>
<accession>A0AAV4NWT6</accession>
<gene>
    <name evidence="1" type="ORF">CEXT_69821</name>
</gene>
<reference evidence="1 2" key="1">
    <citation type="submission" date="2021-06" db="EMBL/GenBank/DDBJ databases">
        <title>Caerostris extrusa draft genome.</title>
        <authorList>
            <person name="Kono N."/>
            <person name="Arakawa K."/>
        </authorList>
    </citation>
    <scope>NUCLEOTIDE SEQUENCE [LARGE SCALE GENOMIC DNA]</scope>
</reference>
<comment type="caution">
    <text evidence="1">The sequence shown here is derived from an EMBL/GenBank/DDBJ whole genome shotgun (WGS) entry which is preliminary data.</text>
</comment>
<proteinExistence type="predicted"/>
<name>A0AAV4NWT6_CAEEX</name>
<dbReference type="EMBL" id="BPLR01021412">
    <property type="protein sequence ID" value="GIX89274.1"/>
    <property type="molecule type" value="Genomic_DNA"/>
</dbReference>
<protein>
    <submittedName>
        <fullName evidence="1">Uncharacterized protein</fullName>
    </submittedName>
</protein>
<evidence type="ECO:0000313" key="2">
    <source>
        <dbReference type="Proteomes" id="UP001054945"/>
    </source>
</evidence>